<dbReference type="Gene3D" id="3.40.50.12370">
    <property type="match status" value="1"/>
</dbReference>
<protein>
    <recommendedName>
        <fullName evidence="3">UspA domain-containing protein</fullName>
    </recommendedName>
</protein>
<feature type="transmembrane region" description="Helical" evidence="1">
    <location>
        <begin position="55"/>
        <end position="77"/>
    </location>
</feature>
<evidence type="ECO:0008006" key="3">
    <source>
        <dbReference type="Google" id="ProtNLM"/>
    </source>
</evidence>
<name>E1Y9R6_9BACT</name>
<organism evidence="2">
    <name type="scientific">uncultured Desulfobacterium sp</name>
    <dbReference type="NCBI Taxonomy" id="201089"/>
    <lineage>
        <taxon>Bacteria</taxon>
        <taxon>Pseudomonadati</taxon>
        <taxon>Thermodesulfobacteriota</taxon>
        <taxon>Desulfobacteria</taxon>
        <taxon>Desulfobacterales</taxon>
        <taxon>Desulfobacteriaceae</taxon>
        <taxon>Desulfobacterium</taxon>
        <taxon>environmental samples</taxon>
    </lineage>
</organism>
<accession>E1Y9R6</accession>
<keyword evidence="1" id="KW-0472">Membrane</keyword>
<sequence length="113" mass="12305">MQTPCVNLRGFPEQSIEIKFQHIEKGVARDIIDEARNGYSAVVLRRRGMGGLTSIILGSVAVKLLQSLTFIPIIFVGQAPPVKKMLLAIDGSPASMKAVEFTATLLILLRQLS</sequence>
<gene>
    <name evidence="2" type="ORF">N47_H21320</name>
</gene>
<keyword evidence="1" id="KW-0812">Transmembrane</keyword>
<keyword evidence="1" id="KW-1133">Transmembrane helix</keyword>
<evidence type="ECO:0000256" key="1">
    <source>
        <dbReference type="SAM" id="Phobius"/>
    </source>
</evidence>
<proteinExistence type="predicted"/>
<dbReference type="EMBL" id="FR695866">
    <property type="protein sequence ID" value="CBX27310.1"/>
    <property type="molecule type" value="Genomic_DNA"/>
</dbReference>
<evidence type="ECO:0000313" key="2">
    <source>
        <dbReference type="EMBL" id="CBX27310.1"/>
    </source>
</evidence>
<reference evidence="2" key="1">
    <citation type="journal article" date="2011" name="Environ. Microbiol.">
        <title>Genomic insights into the metabolic potential of the polycyclic aromatic hydrocarbon degrading sulfate-reducing Deltaproteobacterium N47.</title>
        <authorList>
            <person name="Bergmann F."/>
            <person name="Selesi D."/>
            <person name="Weinmaier T."/>
            <person name="Tischler P."/>
            <person name="Rattei T."/>
            <person name="Meckenstock R.U."/>
        </authorList>
    </citation>
    <scope>NUCLEOTIDE SEQUENCE</scope>
</reference>
<dbReference type="AlphaFoldDB" id="E1Y9R6"/>
<dbReference type="SUPFAM" id="SSF52402">
    <property type="entry name" value="Adenine nucleotide alpha hydrolases-like"/>
    <property type="match status" value="1"/>
</dbReference>